<dbReference type="PROSITE" id="PS01228">
    <property type="entry name" value="COF_1"/>
    <property type="match status" value="1"/>
</dbReference>
<dbReference type="EC" id="3.1.3.18" evidence="4"/>
<dbReference type="EMBL" id="WOSY01000004">
    <property type="protein sequence ID" value="NHN88229.1"/>
    <property type="molecule type" value="Genomic_DNA"/>
</dbReference>
<dbReference type="InterPro" id="IPR050155">
    <property type="entry name" value="HAD-like_hydrolase_sf"/>
</dbReference>
<dbReference type="RefSeq" id="WP_173569497.1">
    <property type="nucleotide sequence ID" value="NZ_WOSY01000004.1"/>
</dbReference>
<proteinExistence type="inferred from homology"/>
<comment type="pathway">
    <text evidence="2">Organic acid metabolism; glycolate biosynthesis; glycolate from 2-phosphoglycolate: step 1/1.</text>
</comment>
<gene>
    <name evidence="5" type="ORF">GOB81_06260</name>
</gene>
<name>A0ABX0JY02_9PROT</name>
<comment type="similarity">
    <text evidence="3">Belongs to the HAD-like hydrolase superfamily. CbbY/CbbZ/Gph/YieH family.</text>
</comment>
<evidence type="ECO:0000256" key="1">
    <source>
        <dbReference type="ARBA" id="ARBA00000830"/>
    </source>
</evidence>
<dbReference type="NCBIfam" id="TIGR01549">
    <property type="entry name" value="HAD-SF-IA-v1"/>
    <property type="match status" value="1"/>
</dbReference>
<sequence>MRLAVFDLDGTLVNSLPDLTDSAGLLLAEHGFPALSEPQVRSMIGDGVAALVQRALDSAGPGAAGIDRKIATERFMEIYSPRVTLKSRLFPGTKDVLLRLRAENWRLAVCTNKPVAAARDILRTFGILEDFAAIGGGDSFPTRKPDAGHLLGTIEAAGGLPRQSVMIGDHANDMLAGRHAGVRSIYAEWGYGVPGYAEGAAAVAASIAEVPDVADRLLPT</sequence>
<dbReference type="PANTHER" id="PTHR43434">
    <property type="entry name" value="PHOSPHOGLYCOLATE PHOSPHATASE"/>
    <property type="match status" value="1"/>
</dbReference>
<dbReference type="InterPro" id="IPR006439">
    <property type="entry name" value="HAD-SF_hydro_IA"/>
</dbReference>
<dbReference type="InterPro" id="IPR036412">
    <property type="entry name" value="HAD-like_sf"/>
</dbReference>
<dbReference type="Proteomes" id="UP000631653">
    <property type="component" value="Unassembled WGS sequence"/>
</dbReference>
<dbReference type="SUPFAM" id="SSF56784">
    <property type="entry name" value="HAD-like"/>
    <property type="match status" value="1"/>
</dbReference>
<comment type="caution">
    <text evidence="5">The sequence shown here is derived from an EMBL/GenBank/DDBJ whole genome shotgun (WGS) entry which is preliminary data.</text>
</comment>
<reference evidence="5 6" key="1">
    <citation type="journal article" date="2020" name="Int. J. Syst. Evol. Microbiol.">
        <title>Novel acetic acid bacteria from cider fermentations: Acetobacter conturbans sp. nov. and Acetobacter fallax sp. nov.</title>
        <authorList>
            <person name="Sombolestani A.S."/>
            <person name="Cleenwerck I."/>
            <person name="Cnockaert M."/>
            <person name="Borremans W."/>
            <person name="Wieme A.D."/>
            <person name="De Vuyst L."/>
            <person name="Vandamme P."/>
        </authorList>
    </citation>
    <scope>NUCLEOTIDE SEQUENCE [LARGE SCALE GENOMIC DNA]</scope>
    <source>
        <strain evidence="5 6">LMG 1627</strain>
    </source>
</reference>
<evidence type="ECO:0000256" key="3">
    <source>
        <dbReference type="ARBA" id="ARBA00006171"/>
    </source>
</evidence>
<evidence type="ECO:0000313" key="5">
    <source>
        <dbReference type="EMBL" id="NHN88229.1"/>
    </source>
</evidence>
<keyword evidence="5" id="KW-0378">Hydrolase</keyword>
<dbReference type="Gene3D" id="1.10.150.240">
    <property type="entry name" value="Putative phosphatase, domain 2"/>
    <property type="match status" value="1"/>
</dbReference>
<evidence type="ECO:0000313" key="6">
    <source>
        <dbReference type="Proteomes" id="UP000631653"/>
    </source>
</evidence>
<dbReference type="SFLD" id="SFLDG01129">
    <property type="entry name" value="C1.5:_HAD__Beta-PGM__Phosphata"/>
    <property type="match status" value="1"/>
</dbReference>
<dbReference type="Gene3D" id="3.40.50.1000">
    <property type="entry name" value="HAD superfamily/HAD-like"/>
    <property type="match status" value="1"/>
</dbReference>
<organism evidence="5 6">
    <name type="scientific">Acetobacter conturbans</name>
    <dbReference type="NCBI Taxonomy" id="1737472"/>
    <lineage>
        <taxon>Bacteria</taxon>
        <taxon>Pseudomonadati</taxon>
        <taxon>Pseudomonadota</taxon>
        <taxon>Alphaproteobacteria</taxon>
        <taxon>Acetobacterales</taxon>
        <taxon>Acetobacteraceae</taxon>
        <taxon>Acetobacter</taxon>
    </lineage>
</organism>
<protein>
    <recommendedName>
        <fullName evidence="4">phosphoglycolate phosphatase</fullName>
        <ecNumber evidence="4">3.1.3.18</ecNumber>
    </recommendedName>
</protein>
<evidence type="ECO:0000256" key="2">
    <source>
        <dbReference type="ARBA" id="ARBA00004818"/>
    </source>
</evidence>
<dbReference type="GO" id="GO:0016787">
    <property type="term" value="F:hydrolase activity"/>
    <property type="evidence" value="ECO:0007669"/>
    <property type="project" value="UniProtKB-KW"/>
</dbReference>
<keyword evidence="6" id="KW-1185">Reference proteome</keyword>
<dbReference type="InterPro" id="IPR041492">
    <property type="entry name" value="HAD_2"/>
</dbReference>
<accession>A0ABX0JY02</accession>
<dbReference type="InterPro" id="IPR023214">
    <property type="entry name" value="HAD_sf"/>
</dbReference>
<dbReference type="SFLD" id="SFLDS00003">
    <property type="entry name" value="Haloacid_Dehalogenase"/>
    <property type="match status" value="1"/>
</dbReference>
<comment type="catalytic activity">
    <reaction evidence="1">
        <text>2-phosphoglycolate + H2O = glycolate + phosphate</text>
        <dbReference type="Rhea" id="RHEA:14369"/>
        <dbReference type="ChEBI" id="CHEBI:15377"/>
        <dbReference type="ChEBI" id="CHEBI:29805"/>
        <dbReference type="ChEBI" id="CHEBI:43474"/>
        <dbReference type="ChEBI" id="CHEBI:58033"/>
        <dbReference type="EC" id="3.1.3.18"/>
    </reaction>
</comment>
<dbReference type="PANTHER" id="PTHR43434:SF1">
    <property type="entry name" value="PHOSPHOGLYCOLATE PHOSPHATASE"/>
    <property type="match status" value="1"/>
</dbReference>
<dbReference type="Pfam" id="PF13419">
    <property type="entry name" value="HAD_2"/>
    <property type="match status" value="1"/>
</dbReference>
<dbReference type="InterPro" id="IPR023198">
    <property type="entry name" value="PGP-like_dom2"/>
</dbReference>
<evidence type="ECO:0000256" key="4">
    <source>
        <dbReference type="ARBA" id="ARBA00013078"/>
    </source>
</evidence>